<accession>G5H7S3</accession>
<feature type="region of interest" description="Disordered" evidence="1">
    <location>
        <begin position="788"/>
        <end position="811"/>
    </location>
</feature>
<dbReference type="EMBL" id="ADLD01000009">
    <property type="protein sequence ID" value="EHB92522.1"/>
    <property type="molecule type" value="Genomic_DNA"/>
</dbReference>
<feature type="signal peptide" evidence="2">
    <location>
        <begin position="1"/>
        <end position="19"/>
    </location>
</feature>
<gene>
    <name evidence="3" type="ORF">HMPREF9450_00726</name>
</gene>
<dbReference type="PATRIC" id="fig|742725.3.peg.777"/>
<sequence>MTNRRFFRFVALSCAIAAAATYSSCNTPKVQSGTVYASFEQQLFEHPDNTFRAVPFYSLNDRLDSAELVRQISLMKQAGYGGAFLHSRIGLLTPYLGEEWFRMMQIGTQALQALDMDVWYYDEDKWPSGFAGGIVPRQNPDFRARCLIRLPLGTPVEAPDSVLLRDDHYLYVCRVNPMGQPRYNGTCWVDLMNPGTVRAFIESSYTPYVERFGGHPRVRGMFTDEPNVIVRPEMAHQGAVSYSPVLDSLFRARCGYELQPVIPALFDTVGEWRRIRLDYYRTVAYALEQAFSKPIGDYCAGNGWIWTGHYNGEDTPGLTMANTGNLMQQLRHMQQPGLDALALRLNTIYSAKGVTSVANQYGRQRRLCELFGIGGHNLSFEDRMWITSWNTIMGINFMCPHLYQYSLKGERKRDYPPAISHQQPYWPYNGLFEDFSARLCYFATAGVNEPDICVIHPQESAYLETQTSLITPTGVQEPVLAGLMRSHRNFDFGDEQIISETGRTDADRFVIGEMAYRGVVLPELTTIRRSTLDKLVEFAEAGGTVVVCGDYPRFVDGEPAPEQLVRLASNSVRVPVEGLGDLLAEKLPPPFRLEGTGCDSVWTHLRRVRNGMTLQLSNFSRKNEVTAALHFEEPDTRAVLWNPVNGECLRLMADSTGTFRLRFAPAQTWIVSTGRSAETARCAADYRLPGERRTVATLGGPWRQNRLSPNALTLDYAQFSKDGGRTWSVSEPVLAFSDRAAQSQPYNGPLLVRYPFRAEALPRNCSLVLEQPEMYASIRVNGRELRFGQGEETPGKNTGTTSKKTPGDVSDGEPAGFYLDRAFRTAEITPLLKKGDNEIVLALDFRSAVPSSYDADERYGTEIESVYLTGDFAVRGKEVAPPLADSWRNRSPYLQRTAPVNRLTGFVLTDEPTQVEGDMTLQGYPFFAGSMTLEKEFDLERTDSAARYFLTFPACEATVIGINVNGTDLSPLFASPWEADVTPWLRPGSNKICLTLTNTLRNLLGPHHHKGGEFTEVRPVTFRAGEDVSNTMTGEPVGERDWYDARLKGRAALWRDAYHIIPSGLLAAPEIRRER</sequence>
<reference evidence="3 4" key="1">
    <citation type="submission" date="2011-08" db="EMBL/GenBank/DDBJ databases">
        <title>The Genome Sequence of Alistipes indistinctus YIT 12060.</title>
        <authorList>
            <consortium name="The Broad Institute Genome Sequencing Platform"/>
            <person name="Earl A."/>
            <person name="Ward D."/>
            <person name="Feldgarden M."/>
            <person name="Gevers D."/>
            <person name="Morotomi M."/>
            <person name="Young S.K."/>
            <person name="Zeng Q."/>
            <person name="Gargeya S."/>
            <person name="Fitzgerald M."/>
            <person name="Haas B."/>
            <person name="Abouelleil A."/>
            <person name="Alvarado L."/>
            <person name="Arachchi H.M."/>
            <person name="Berlin A."/>
            <person name="Brown A."/>
            <person name="Chapman S.B."/>
            <person name="Chen Z."/>
            <person name="Dunbar C."/>
            <person name="Freedman E."/>
            <person name="Gearin G."/>
            <person name="Gellesch M."/>
            <person name="Goldberg J."/>
            <person name="Griggs A."/>
            <person name="Gujja S."/>
            <person name="Heiman D."/>
            <person name="Howarth C."/>
            <person name="Larson L."/>
            <person name="Lui A."/>
            <person name="MacDonald P.J.P."/>
            <person name="Montmayeur A."/>
            <person name="Murphy C."/>
            <person name="Neiman D."/>
            <person name="Pearson M."/>
            <person name="Priest M."/>
            <person name="Roberts A."/>
            <person name="Saif S."/>
            <person name="Shea T."/>
            <person name="Shenoy N."/>
            <person name="Sisk P."/>
            <person name="Stolte C."/>
            <person name="Sykes S."/>
            <person name="Wortman J."/>
            <person name="Nusbaum C."/>
            <person name="Birren B."/>
        </authorList>
    </citation>
    <scope>NUCLEOTIDE SEQUENCE [LARGE SCALE GENOMIC DNA]</scope>
    <source>
        <strain evidence="3 4">YIT 12060</strain>
    </source>
</reference>
<proteinExistence type="predicted"/>
<dbReference type="AlphaFoldDB" id="G5H7S3"/>
<evidence type="ECO:0008006" key="5">
    <source>
        <dbReference type="Google" id="ProtNLM"/>
    </source>
</evidence>
<feature type="compositionally biased region" description="Polar residues" evidence="1">
    <location>
        <begin position="795"/>
        <end position="804"/>
    </location>
</feature>
<dbReference type="GeneID" id="92816261"/>
<dbReference type="OrthoDB" id="9761519at2"/>
<dbReference type="Gene3D" id="2.60.120.260">
    <property type="entry name" value="Galactose-binding domain-like"/>
    <property type="match status" value="1"/>
</dbReference>
<keyword evidence="4" id="KW-1185">Reference proteome</keyword>
<dbReference type="PANTHER" id="PTHR36848">
    <property type="entry name" value="DNA-BINDING PROTEIN (PUTATIVE SECRETED PROTEIN)-RELATED"/>
    <property type="match status" value="1"/>
</dbReference>
<dbReference type="InterPro" id="IPR008979">
    <property type="entry name" value="Galactose-bd-like_sf"/>
</dbReference>
<organism evidence="3 4">
    <name type="scientific">Alistipes indistinctus YIT 12060</name>
    <dbReference type="NCBI Taxonomy" id="742725"/>
    <lineage>
        <taxon>Bacteria</taxon>
        <taxon>Pseudomonadati</taxon>
        <taxon>Bacteroidota</taxon>
        <taxon>Bacteroidia</taxon>
        <taxon>Bacteroidales</taxon>
        <taxon>Rikenellaceae</taxon>
        <taxon>Alistipes</taxon>
    </lineage>
</organism>
<evidence type="ECO:0000313" key="4">
    <source>
        <dbReference type="Proteomes" id="UP000006008"/>
    </source>
</evidence>
<dbReference type="InterPro" id="IPR053161">
    <property type="entry name" value="Ulvan_degrading_GH"/>
</dbReference>
<dbReference type="eggNOG" id="COG3250">
    <property type="taxonomic scope" value="Bacteria"/>
</dbReference>
<evidence type="ECO:0000256" key="1">
    <source>
        <dbReference type="SAM" id="MobiDB-lite"/>
    </source>
</evidence>
<dbReference type="STRING" id="742725.HMPREF9450_00726"/>
<protein>
    <recommendedName>
        <fullName evidence="5">Glycoside hydrolase family 2 immunoglobulin-like beta-sandwich domain-containing protein</fullName>
    </recommendedName>
</protein>
<feature type="chain" id="PRO_5003477765" description="Glycoside hydrolase family 2 immunoglobulin-like beta-sandwich domain-containing protein" evidence="2">
    <location>
        <begin position="20"/>
        <end position="1075"/>
    </location>
</feature>
<dbReference type="HOGENOM" id="CLU_010993_0_0_10"/>
<keyword evidence="2" id="KW-0732">Signal</keyword>
<dbReference type="Proteomes" id="UP000006008">
    <property type="component" value="Unassembled WGS sequence"/>
</dbReference>
<evidence type="ECO:0000256" key="2">
    <source>
        <dbReference type="SAM" id="SignalP"/>
    </source>
</evidence>
<name>G5H7S3_9BACT</name>
<comment type="caution">
    <text evidence="3">The sequence shown here is derived from an EMBL/GenBank/DDBJ whole genome shotgun (WGS) entry which is preliminary data.</text>
</comment>
<evidence type="ECO:0000313" key="3">
    <source>
        <dbReference type="EMBL" id="EHB92522.1"/>
    </source>
</evidence>
<dbReference type="RefSeq" id="WP_009133532.1">
    <property type="nucleotide sequence ID" value="NZ_CP102250.1"/>
</dbReference>
<dbReference type="PANTHER" id="PTHR36848:SF2">
    <property type="entry name" value="SECRETED PROTEIN"/>
    <property type="match status" value="1"/>
</dbReference>
<dbReference type="SUPFAM" id="SSF49785">
    <property type="entry name" value="Galactose-binding domain-like"/>
    <property type="match status" value="1"/>
</dbReference>